<organism evidence="1 2">
    <name type="scientific">Bradyrhizobium ottawaense</name>
    <dbReference type="NCBI Taxonomy" id="931866"/>
    <lineage>
        <taxon>Bacteria</taxon>
        <taxon>Pseudomonadati</taxon>
        <taxon>Pseudomonadota</taxon>
        <taxon>Alphaproteobacteria</taxon>
        <taxon>Hyphomicrobiales</taxon>
        <taxon>Nitrobacteraceae</taxon>
        <taxon>Bradyrhizobium</taxon>
    </lineage>
</organism>
<sequence length="57" mass="6559">MADLIVFRCPQTGMNVQTDLEKQLRQERRSFASFACPACTRLHFIDLASGQPMSRER</sequence>
<dbReference type="Proteomes" id="UP000215703">
    <property type="component" value="Chromosome"/>
</dbReference>
<accession>A0A2U8PCN2</accession>
<proteinExistence type="predicted"/>
<protein>
    <submittedName>
        <fullName evidence="1">Uncharacterized protein</fullName>
    </submittedName>
</protein>
<name>A0A2U8PCN2_9BRAD</name>
<dbReference type="EMBL" id="CP029425">
    <property type="protein sequence ID" value="AWL95506.1"/>
    <property type="molecule type" value="Genomic_DNA"/>
</dbReference>
<evidence type="ECO:0000313" key="2">
    <source>
        <dbReference type="Proteomes" id="UP000215703"/>
    </source>
</evidence>
<reference evidence="1 2" key="1">
    <citation type="journal article" date="2014" name="Int. J. Syst. Evol. Microbiol.">
        <title>Bradyrhizobium ottawaense sp. nov., a symbiotic nitrogen fixing bacterium from root nodules of soybeans in Canada.</title>
        <authorList>
            <person name="Yu X."/>
            <person name="Cloutier S."/>
            <person name="Tambong J.T."/>
            <person name="Bromfield E.S."/>
        </authorList>
    </citation>
    <scope>NUCLEOTIDE SEQUENCE [LARGE SCALE GENOMIC DNA]</scope>
    <source>
        <strain evidence="1 2">OO99</strain>
    </source>
</reference>
<reference evidence="1 2" key="2">
    <citation type="journal article" date="2017" name="Syst. Appl. Microbiol.">
        <title>Soybeans inoculated with root zone soils of Canadian native legumes harbour diverse and novel Bradyrhizobium spp. that possess agricultural potential.</title>
        <authorList>
            <person name="Bromfield E.S.P."/>
            <person name="Cloutier S."/>
            <person name="Tambong J.T."/>
            <person name="Tran Thi T.V."/>
        </authorList>
    </citation>
    <scope>NUCLEOTIDE SEQUENCE [LARGE SCALE GENOMIC DNA]</scope>
    <source>
        <strain evidence="1 2">OO99</strain>
    </source>
</reference>
<gene>
    <name evidence="1" type="ORF">CIT37_27700</name>
</gene>
<dbReference type="AlphaFoldDB" id="A0A2U8PCN2"/>
<evidence type="ECO:0000313" key="1">
    <source>
        <dbReference type="EMBL" id="AWL95506.1"/>
    </source>
</evidence>
<dbReference type="OrthoDB" id="8242572at2"/>